<reference evidence="3" key="1">
    <citation type="submission" date="2020-06" db="EMBL/GenBank/DDBJ databases">
        <title>A chromosome-scale genome assembly of Talaromyces rugulosus W13939.</title>
        <authorList>
            <person name="Wang B."/>
            <person name="Guo L."/>
            <person name="Ye K."/>
            <person name="Wang L."/>
        </authorList>
    </citation>
    <scope>NUCLEOTIDE SEQUENCE [LARGE SCALE GENOMIC DNA]</scope>
    <source>
        <strain evidence="3">W13939</strain>
    </source>
</reference>
<keyword evidence="1" id="KW-0812">Transmembrane</keyword>
<feature type="transmembrane region" description="Helical" evidence="1">
    <location>
        <begin position="227"/>
        <end position="246"/>
    </location>
</feature>
<feature type="transmembrane region" description="Helical" evidence="1">
    <location>
        <begin position="107"/>
        <end position="131"/>
    </location>
</feature>
<keyword evidence="3" id="KW-1185">Reference proteome</keyword>
<proteinExistence type="predicted"/>
<sequence length="265" mass="29423">MLTMSKPKKYRGITQYLVSDIDTQRADIVLIICGLISGLVDGISFVAWGSFASMQTGNTVFIALGVSGQPTYPAYLWVKSLVSVSTFMISNIFFGRFMNFLGTKRRLTYVICFMMQSIALLGASLLVQLHVVSPRPEDPRAPIAWNQVLPISLLAFQAAGQIVASRALEHDELPTLVLTTLLCDLLIDPHLFRKVNPKRNRRVACFVTLFMGVMIAGGLFKLTRMSLGLWLAFALKMAITVSWLFWKGATFKDGRDGNQRAGEHV</sequence>
<dbReference type="GeneID" id="55996608"/>
<evidence type="ECO:0008006" key="4">
    <source>
        <dbReference type="Google" id="ProtNLM"/>
    </source>
</evidence>
<dbReference type="PANTHER" id="PTHR37488">
    <property type="entry name" value="DUF1275 DOMAIN-CONTAINING PROTEIN"/>
    <property type="match status" value="1"/>
</dbReference>
<dbReference type="OrthoDB" id="5223589at2759"/>
<dbReference type="PANTHER" id="PTHR37488:SF6">
    <property type="entry name" value="DUF1275 DOMAIN PROTEIN (AFU_ORTHOLOGUE AFUA_3G07550)"/>
    <property type="match status" value="1"/>
</dbReference>
<name>A0A7H8R7V1_TALRU</name>
<organism evidence="2 3">
    <name type="scientific">Talaromyces rugulosus</name>
    <name type="common">Penicillium rugulosum</name>
    <dbReference type="NCBI Taxonomy" id="121627"/>
    <lineage>
        <taxon>Eukaryota</taxon>
        <taxon>Fungi</taxon>
        <taxon>Dikarya</taxon>
        <taxon>Ascomycota</taxon>
        <taxon>Pezizomycotina</taxon>
        <taxon>Eurotiomycetes</taxon>
        <taxon>Eurotiomycetidae</taxon>
        <taxon>Eurotiales</taxon>
        <taxon>Trichocomaceae</taxon>
        <taxon>Talaromyces</taxon>
        <taxon>Talaromyces sect. Islandici</taxon>
    </lineage>
</organism>
<dbReference type="KEGG" id="trg:TRUGW13939_09124"/>
<evidence type="ECO:0000313" key="2">
    <source>
        <dbReference type="EMBL" id="QKX61968.1"/>
    </source>
</evidence>
<protein>
    <recommendedName>
        <fullName evidence="4">DUF1275 domain protein</fullName>
    </recommendedName>
</protein>
<dbReference type="AlphaFoldDB" id="A0A7H8R7V1"/>
<dbReference type="Pfam" id="PF06912">
    <property type="entry name" value="DUF1275"/>
    <property type="match status" value="1"/>
</dbReference>
<feature type="transmembrane region" description="Helical" evidence="1">
    <location>
        <begin position="203"/>
        <end position="221"/>
    </location>
</feature>
<dbReference type="InterPro" id="IPR010699">
    <property type="entry name" value="DUF1275"/>
</dbReference>
<gene>
    <name evidence="2" type="ORF">TRUGW13939_09124</name>
</gene>
<keyword evidence="1" id="KW-1133">Transmembrane helix</keyword>
<evidence type="ECO:0000313" key="3">
    <source>
        <dbReference type="Proteomes" id="UP000509510"/>
    </source>
</evidence>
<accession>A0A7H8R7V1</accession>
<feature type="transmembrane region" description="Helical" evidence="1">
    <location>
        <begin position="28"/>
        <end position="54"/>
    </location>
</feature>
<dbReference type="RefSeq" id="XP_035348142.1">
    <property type="nucleotide sequence ID" value="XM_035492249.1"/>
</dbReference>
<keyword evidence="1" id="KW-0472">Membrane</keyword>
<dbReference type="Proteomes" id="UP000509510">
    <property type="component" value="Chromosome V"/>
</dbReference>
<feature type="transmembrane region" description="Helical" evidence="1">
    <location>
        <begin position="74"/>
        <end position="95"/>
    </location>
</feature>
<dbReference type="EMBL" id="CP055902">
    <property type="protein sequence ID" value="QKX61968.1"/>
    <property type="molecule type" value="Genomic_DNA"/>
</dbReference>
<evidence type="ECO:0000256" key="1">
    <source>
        <dbReference type="SAM" id="Phobius"/>
    </source>
</evidence>